<gene>
    <name evidence="1" type="ORF">CEXT_692571</name>
</gene>
<name>A0AAV4W325_CAEEX</name>
<protein>
    <submittedName>
        <fullName evidence="1">Uncharacterized protein</fullName>
    </submittedName>
</protein>
<organism evidence="1 2">
    <name type="scientific">Caerostris extrusa</name>
    <name type="common">Bark spider</name>
    <name type="synonym">Caerostris bankana</name>
    <dbReference type="NCBI Taxonomy" id="172846"/>
    <lineage>
        <taxon>Eukaryota</taxon>
        <taxon>Metazoa</taxon>
        <taxon>Ecdysozoa</taxon>
        <taxon>Arthropoda</taxon>
        <taxon>Chelicerata</taxon>
        <taxon>Arachnida</taxon>
        <taxon>Araneae</taxon>
        <taxon>Araneomorphae</taxon>
        <taxon>Entelegynae</taxon>
        <taxon>Araneoidea</taxon>
        <taxon>Araneidae</taxon>
        <taxon>Caerostris</taxon>
    </lineage>
</organism>
<reference evidence="1 2" key="1">
    <citation type="submission" date="2021-06" db="EMBL/GenBank/DDBJ databases">
        <title>Caerostris extrusa draft genome.</title>
        <authorList>
            <person name="Kono N."/>
            <person name="Arakawa K."/>
        </authorList>
    </citation>
    <scope>NUCLEOTIDE SEQUENCE [LARGE SCALE GENOMIC DNA]</scope>
</reference>
<evidence type="ECO:0000313" key="2">
    <source>
        <dbReference type="Proteomes" id="UP001054945"/>
    </source>
</evidence>
<evidence type="ECO:0000313" key="1">
    <source>
        <dbReference type="EMBL" id="GIY76584.1"/>
    </source>
</evidence>
<sequence>MAFEEAYLRNTAAKSHSYSIIALSGHTIDRPKLIQAIFKNCHSPRLLHDKHGDWGSFIHKSIHTTAFATIASTPYPPPPPPYSQPCRHPSFLHPWAHEVEGNGVHAACRRTP</sequence>
<dbReference type="AlphaFoldDB" id="A0AAV4W325"/>
<comment type="caution">
    <text evidence="1">The sequence shown here is derived from an EMBL/GenBank/DDBJ whole genome shotgun (WGS) entry which is preliminary data.</text>
</comment>
<accession>A0AAV4W325</accession>
<keyword evidence="2" id="KW-1185">Reference proteome</keyword>
<proteinExistence type="predicted"/>
<dbReference type="Proteomes" id="UP001054945">
    <property type="component" value="Unassembled WGS sequence"/>
</dbReference>
<dbReference type="EMBL" id="BPLR01015500">
    <property type="protein sequence ID" value="GIY76584.1"/>
    <property type="molecule type" value="Genomic_DNA"/>
</dbReference>